<keyword evidence="10 17" id="KW-0520">NAD</keyword>
<evidence type="ECO:0000256" key="2">
    <source>
        <dbReference type="ARBA" id="ARBA00000909"/>
    </source>
</evidence>
<keyword evidence="11 18" id="KW-0413">Isomerase</keyword>
<dbReference type="RefSeq" id="WP_111590862.1">
    <property type="nucleotide sequence ID" value="NZ_QLMA01000001.1"/>
</dbReference>
<keyword evidence="5 18" id="KW-0479">Metal-binding</keyword>
<feature type="binding site" evidence="17">
    <location>
        <position position="442"/>
    </location>
    <ligand>
        <name>AMP</name>
        <dbReference type="ChEBI" id="CHEBI:456215"/>
    </ligand>
</feature>
<evidence type="ECO:0000256" key="10">
    <source>
        <dbReference type="ARBA" id="ARBA00023027"/>
    </source>
</evidence>
<organism evidence="22 23">
    <name type="scientific">Chitinophaga dinghuensis</name>
    <dbReference type="NCBI Taxonomy" id="1539050"/>
    <lineage>
        <taxon>Bacteria</taxon>
        <taxon>Pseudomonadati</taxon>
        <taxon>Bacteroidota</taxon>
        <taxon>Chitinophagia</taxon>
        <taxon>Chitinophagales</taxon>
        <taxon>Chitinophagaceae</taxon>
        <taxon>Chitinophaga</taxon>
    </lineage>
</organism>
<comment type="similarity">
    <text evidence="3 19">In the N-terminal section; belongs to the NnrE/AIBP family.</text>
</comment>
<comment type="catalytic activity">
    <reaction evidence="2 18 19">
        <text>(6R)-NADPHX = (6S)-NADPHX</text>
        <dbReference type="Rhea" id="RHEA:32227"/>
        <dbReference type="ChEBI" id="CHEBI:64076"/>
        <dbReference type="ChEBI" id="CHEBI:64077"/>
        <dbReference type="EC" id="5.1.99.6"/>
    </reaction>
</comment>
<comment type="function">
    <text evidence="14 19">Bifunctional enzyme that catalyzes the epimerization of the S- and R-forms of NAD(P)HX and the dehydration of the S-form of NAD(P)HX at the expense of ADP, which is converted to AMP. This allows the repair of both epimers of NAD(P)HX, a damaged form of NAD(P)H that is a result of enzymatic or heat-dependent hydration.</text>
</comment>
<evidence type="ECO:0000256" key="5">
    <source>
        <dbReference type="ARBA" id="ARBA00022723"/>
    </source>
</evidence>
<dbReference type="OrthoDB" id="9806925at2"/>
<feature type="binding site" evidence="17">
    <location>
        <begin position="413"/>
        <end position="417"/>
    </location>
    <ligand>
        <name>AMP</name>
        <dbReference type="ChEBI" id="CHEBI:456215"/>
    </ligand>
</feature>
<name>A0A327WD97_9BACT</name>
<dbReference type="CDD" id="cd01171">
    <property type="entry name" value="YXKO-related"/>
    <property type="match status" value="1"/>
</dbReference>
<comment type="function">
    <text evidence="18">Catalyzes the epimerization of the S- and R-forms of NAD(P)HX, a damaged form of NAD(P)H that is a result of enzymatic or heat-dependent hydration. This is a prerequisite for the S-specific NAD(P)H-hydrate dehydratase to allow the repair of both epimers of NAD(P)HX.</text>
</comment>
<keyword evidence="7 17" id="KW-0067">ATP-binding</keyword>
<evidence type="ECO:0000313" key="23">
    <source>
        <dbReference type="Proteomes" id="UP000249819"/>
    </source>
</evidence>
<feature type="binding site" evidence="18">
    <location>
        <position position="58"/>
    </location>
    <ligand>
        <name>K(+)</name>
        <dbReference type="ChEBI" id="CHEBI:29103"/>
    </ligand>
</feature>
<feature type="binding site" evidence="18">
    <location>
        <begin position="128"/>
        <end position="134"/>
    </location>
    <ligand>
        <name>(6S)-NADPHX</name>
        <dbReference type="ChEBI" id="CHEBI:64076"/>
    </ligand>
</feature>
<keyword evidence="8 17" id="KW-0521">NADP</keyword>
<dbReference type="InterPro" id="IPR030677">
    <property type="entry name" value="Nnr"/>
</dbReference>
<dbReference type="SUPFAM" id="SSF64153">
    <property type="entry name" value="YjeF N-terminal domain-like"/>
    <property type="match status" value="1"/>
</dbReference>
<dbReference type="PROSITE" id="PS51385">
    <property type="entry name" value="YJEF_N"/>
    <property type="match status" value="1"/>
</dbReference>
<dbReference type="PROSITE" id="PS51383">
    <property type="entry name" value="YJEF_C_3"/>
    <property type="match status" value="1"/>
</dbReference>
<dbReference type="NCBIfam" id="TIGR00197">
    <property type="entry name" value="yjeF_nterm"/>
    <property type="match status" value="1"/>
</dbReference>
<dbReference type="InterPro" id="IPR017953">
    <property type="entry name" value="Carbohydrate_kinase_pred_CS"/>
</dbReference>
<comment type="catalytic activity">
    <reaction evidence="16 17 19">
        <text>(6S)-NADPHX + ADP = AMP + phosphate + NADPH + H(+)</text>
        <dbReference type="Rhea" id="RHEA:32235"/>
        <dbReference type="ChEBI" id="CHEBI:15378"/>
        <dbReference type="ChEBI" id="CHEBI:43474"/>
        <dbReference type="ChEBI" id="CHEBI:57783"/>
        <dbReference type="ChEBI" id="CHEBI:64076"/>
        <dbReference type="ChEBI" id="CHEBI:456215"/>
        <dbReference type="ChEBI" id="CHEBI:456216"/>
        <dbReference type="EC" id="4.2.1.136"/>
    </reaction>
</comment>
<feature type="binding site" evidence="17">
    <location>
        <position position="261"/>
    </location>
    <ligand>
        <name>(6S)-NADPHX</name>
        <dbReference type="ChEBI" id="CHEBI:64076"/>
    </ligand>
</feature>
<dbReference type="PANTHER" id="PTHR12592">
    <property type="entry name" value="ATP-DEPENDENT (S)-NAD(P)H-HYDRATE DEHYDRATASE FAMILY MEMBER"/>
    <property type="match status" value="1"/>
</dbReference>
<dbReference type="GO" id="GO:0052855">
    <property type="term" value="F:ADP-dependent NAD(P)H-hydrate dehydratase activity"/>
    <property type="evidence" value="ECO:0007669"/>
    <property type="project" value="UniProtKB-UniRule"/>
</dbReference>
<feature type="binding site" evidence="18">
    <location>
        <position position="162"/>
    </location>
    <ligand>
        <name>K(+)</name>
        <dbReference type="ChEBI" id="CHEBI:29103"/>
    </ligand>
</feature>
<keyword evidence="12 17" id="KW-0456">Lyase</keyword>
<dbReference type="NCBIfam" id="TIGR00196">
    <property type="entry name" value="yjeF_cterm"/>
    <property type="match status" value="1"/>
</dbReference>
<evidence type="ECO:0000256" key="3">
    <source>
        <dbReference type="ARBA" id="ARBA00006001"/>
    </source>
</evidence>
<reference evidence="22 23" key="1">
    <citation type="submission" date="2018-06" db="EMBL/GenBank/DDBJ databases">
        <title>Genomic Encyclopedia of Archaeal and Bacterial Type Strains, Phase II (KMG-II): from individual species to whole genera.</title>
        <authorList>
            <person name="Goeker M."/>
        </authorList>
    </citation>
    <scope>NUCLEOTIDE SEQUENCE [LARGE SCALE GENOMIC DNA]</scope>
    <source>
        <strain evidence="22 23">DSM 29821</strain>
    </source>
</reference>
<feature type="domain" description="YjeF C-terminal" evidence="20">
    <location>
        <begin position="226"/>
        <end position="502"/>
    </location>
</feature>
<feature type="binding site" evidence="17">
    <location>
        <position position="327"/>
    </location>
    <ligand>
        <name>(6S)-NADPHX</name>
        <dbReference type="ChEBI" id="CHEBI:64076"/>
    </ligand>
</feature>
<comment type="similarity">
    <text evidence="17">Belongs to the NnrD/CARKD family.</text>
</comment>
<evidence type="ECO:0000313" key="22">
    <source>
        <dbReference type="EMBL" id="RAJ88219.1"/>
    </source>
</evidence>
<evidence type="ECO:0000256" key="17">
    <source>
        <dbReference type="HAMAP-Rule" id="MF_01965"/>
    </source>
</evidence>
<dbReference type="PIRSF" id="PIRSF017184">
    <property type="entry name" value="Nnr"/>
    <property type="match status" value="1"/>
</dbReference>
<dbReference type="Gene3D" id="3.40.1190.20">
    <property type="match status" value="1"/>
</dbReference>
<dbReference type="GO" id="GO:0005524">
    <property type="term" value="F:ATP binding"/>
    <property type="evidence" value="ECO:0007669"/>
    <property type="project" value="UniProtKB-UniRule"/>
</dbReference>
<dbReference type="AlphaFoldDB" id="A0A327WD97"/>
<comment type="cofactor">
    <cofactor evidence="18 19">
        <name>K(+)</name>
        <dbReference type="ChEBI" id="CHEBI:29103"/>
    </cofactor>
    <text evidence="18 19">Binds 1 potassium ion per subunit.</text>
</comment>
<evidence type="ECO:0000256" key="16">
    <source>
        <dbReference type="ARBA" id="ARBA00049209"/>
    </source>
</evidence>
<accession>A0A327WD97</accession>
<dbReference type="Gene3D" id="3.40.50.10260">
    <property type="entry name" value="YjeF N-terminal domain"/>
    <property type="match status" value="1"/>
</dbReference>
<evidence type="ECO:0000256" key="19">
    <source>
        <dbReference type="PIRNR" id="PIRNR017184"/>
    </source>
</evidence>
<comment type="subunit">
    <text evidence="17">Homotetramer.</text>
</comment>
<comment type="function">
    <text evidence="17">Catalyzes the dehydration of the S-form of NAD(P)HX at the expense of ADP, which is converted to AMP. Together with NAD(P)HX epimerase, which catalyzes the epimerization of the S- and R-forms, the enzyme allows the repair of both epimers of NAD(P)HX, a damaged form of NAD(P)H that is a result of enzymatic or heat-dependent hydration.</text>
</comment>
<feature type="binding site" evidence="18">
    <location>
        <position position="159"/>
    </location>
    <ligand>
        <name>(6S)-NADPHX</name>
        <dbReference type="ChEBI" id="CHEBI:64076"/>
    </ligand>
</feature>
<comment type="similarity">
    <text evidence="4 19">In the C-terminal section; belongs to the NnrD/CARKD family.</text>
</comment>
<dbReference type="InterPro" id="IPR029056">
    <property type="entry name" value="Ribokinase-like"/>
</dbReference>
<keyword evidence="23" id="KW-1185">Reference proteome</keyword>
<evidence type="ECO:0000256" key="11">
    <source>
        <dbReference type="ARBA" id="ARBA00023235"/>
    </source>
</evidence>
<dbReference type="PROSITE" id="PS01050">
    <property type="entry name" value="YJEF_C_2"/>
    <property type="match status" value="1"/>
</dbReference>
<comment type="catalytic activity">
    <reaction evidence="15 17 19">
        <text>(6S)-NADHX + ADP = AMP + phosphate + NADH + H(+)</text>
        <dbReference type="Rhea" id="RHEA:32223"/>
        <dbReference type="ChEBI" id="CHEBI:15378"/>
        <dbReference type="ChEBI" id="CHEBI:43474"/>
        <dbReference type="ChEBI" id="CHEBI:57945"/>
        <dbReference type="ChEBI" id="CHEBI:64074"/>
        <dbReference type="ChEBI" id="CHEBI:456215"/>
        <dbReference type="ChEBI" id="CHEBI:456216"/>
        <dbReference type="EC" id="4.2.1.136"/>
    </reaction>
</comment>
<dbReference type="InterPro" id="IPR000631">
    <property type="entry name" value="CARKD"/>
</dbReference>
<dbReference type="InterPro" id="IPR004443">
    <property type="entry name" value="YjeF_N_dom"/>
</dbReference>
<dbReference type="Pfam" id="PF03853">
    <property type="entry name" value="YjeF_N"/>
    <property type="match status" value="1"/>
</dbReference>
<dbReference type="Pfam" id="PF01256">
    <property type="entry name" value="Carb_kinase"/>
    <property type="match status" value="1"/>
</dbReference>
<evidence type="ECO:0000256" key="18">
    <source>
        <dbReference type="HAMAP-Rule" id="MF_01966"/>
    </source>
</evidence>
<comment type="cofactor">
    <cofactor evidence="17">
        <name>Mg(2+)</name>
        <dbReference type="ChEBI" id="CHEBI:18420"/>
    </cofactor>
</comment>
<dbReference type="HAMAP" id="MF_01965">
    <property type="entry name" value="NADHX_dehydratase"/>
    <property type="match status" value="1"/>
</dbReference>
<comment type="caution">
    <text evidence="22">The sequence shown here is derived from an EMBL/GenBank/DDBJ whole genome shotgun (WGS) entry which is preliminary data.</text>
</comment>
<comment type="similarity">
    <text evidence="18">Belongs to the NnrE/AIBP family.</text>
</comment>
<keyword evidence="9 18" id="KW-0630">Potassium</keyword>
<keyword evidence="6 17" id="KW-0547">Nucleotide-binding</keyword>
<dbReference type="InterPro" id="IPR036652">
    <property type="entry name" value="YjeF_N_dom_sf"/>
</dbReference>
<dbReference type="GO" id="GO:0046872">
    <property type="term" value="F:metal ion binding"/>
    <property type="evidence" value="ECO:0007669"/>
    <property type="project" value="UniProtKB-UniRule"/>
</dbReference>
<gene>
    <name evidence="17" type="primary">nnrD</name>
    <name evidence="18" type="synonym">nnrE</name>
    <name evidence="22" type="ORF">CLV59_101986</name>
</gene>
<evidence type="ECO:0000259" key="20">
    <source>
        <dbReference type="PROSITE" id="PS51383"/>
    </source>
</evidence>
<comment type="catalytic activity">
    <reaction evidence="1 18 19">
        <text>(6R)-NADHX = (6S)-NADHX</text>
        <dbReference type="Rhea" id="RHEA:32215"/>
        <dbReference type="ChEBI" id="CHEBI:64074"/>
        <dbReference type="ChEBI" id="CHEBI:64075"/>
        <dbReference type="EC" id="5.1.99.6"/>
    </reaction>
</comment>
<evidence type="ECO:0000259" key="21">
    <source>
        <dbReference type="PROSITE" id="PS51385"/>
    </source>
</evidence>
<dbReference type="EC" id="5.1.99.6" evidence="19"/>
<evidence type="ECO:0000256" key="15">
    <source>
        <dbReference type="ARBA" id="ARBA00048238"/>
    </source>
</evidence>
<dbReference type="GO" id="GO:0046496">
    <property type="term" value="P:nicotinamide nucleotide metabolic process"/>
    <property type="evidence" value="ECO:0007669"/>
    <property type="project" value="UniProtKB-UniRule"/>
</dbReference>
<comment type="caution">
    <text evidence="18">Lacks conserved residue(s) required for the propagation of feature annotation.</text>
</comment>
<evidence type="ECO:0000256" key="9">
    <source>
        <dbReference type="ARBA" id="ARBA00022958"/>
    </source>
</evidence>
<evidence type="ECO:0000256" key="4">
    <source>
        <dbReference type="ARBA" id="ARBA00009524"/>
    </source>
</evidence>
<dbReference type="Proteomes" id="UP000249819">
    <property type="component" value="Unassembled WGS sequence"/>
</dbReference>
<feature type="binding site" evidence="17">
    <location>
        <position position="378"/>
    </location>
    <ligand>
        <name>(6S)-NADPHX</name>
        <dbReference type="ChEBI" id="CHEBI:64076"/>
    </ligand>
</feature>
<sequence length="503" mass="54504">MKIFSAPQVREADAYTIQHEPVSSLDLMERAASRCSAWIEEHFSPKHPVYIICGKGNNGGDGLAIVRQLLLHGYDATAYTIQGATSPDHTANLLRLRESYPDKVHPLNDLQEFPSLPPDALIVDALFGTGLNKPIEGWMGGVIHHMNNLRQKHTIIAIDMPSGLRADSTSLHTPVVQAHHTLSFETWKLAFLMPENAAFVGQVHILPIGLHPDYLTHTPARFHLTDLETIRTIYQPRDPFGHKGTYGHALLIAGSYGKMGAALLSARSCLRAGVGLLTCHVPACGYEIMQLGEPAAMCITDSEIQHSTHFHLDIADASYTTVGIGPGLGTHQQTALALEKLLENFRSPMVLDADALNIISVYPYLLYRIPQGSIITPHPKEFERLFGKTANDFERLELLSSKSQELGIYILLKGRYSAMACPDGAVYFNPTGNPGMATGGSGDVLTGILTALLAQRYTPKAAIILGVWLHGFAGDLAAASLSQEGMTAGDITTHLGAAFLQGI</sequence>
<evidence type="ECO:0000256" key="13">
    <source>
        <dbReference type="ARBA" id="ARBA00023268"/>
    </source>
</evidence>
<keyword evidence="13" id="KW-0511">Multifunctional enzyme</keyword>
<dbReference type="EMBL" id="QLMA01000001">
    <property type="protein sequence ID" value="RAJ88219.1"/>
    <property type="molecule type" value="Genomic_DNA"/>
</dbReference>
<dbReference type="GO" id="GO:0052856">
    <property type="term" value="F:NAD(P)HX epimerase activity"/>
    <property type="evidence" value="ECO:0007669"/>
    <property type="project" value="UniProtKB-UniRule"/>
</dbReference>
<evidence type="ECO:0000256" key="6">
    <source>
        <dbReference type="ARBA" id="ARBA00022741"/>
    </source>
</evidence>
<dbReference type="SUPFAM" id="SSF53613">
    <property type="entry name" value="Ribokinase-like"/>
    <property type="match status" value="1"/>
</dbReference>
<feature type="domain" description="YjeF N-terminal" evidence="21">
    <location>
        <begin position="9"/>
        <end position="216"/>
    </location>
</feature>
<dbReference type="PANTHER" id="PTHR12592:SF0">
    <property type="entry name" value="ATP-DEPENDENT (S)-NAD(P)H-HYDRATE DEHYDRATASE"/>
    <property type="match status" value="1"/>
</dbReference>
<dbReference type="HAMAP" id="MF_01966">
    <property type="entry name" value="NADHX_epimerase"/>
    <property type="match status" value="1"/>
</dbReference>
<protein>
    <recommendedName>
        <fullName evidence="19">Bifunctional NAD(P)H-hydrate repair enzyme</fullName>
    </recommendedName>
    <alternativeName>
        <fullName evidence="19">Nicotinamide nucleotide repair protein</fullName>
    </alternativeName>
    <domain>
        <recommendedName>
            <fullName evidence="19">ADP-dependent (S)-NAD(P)H-hydrate dehydratase</fullName>
            <ecNumber evidence="19">4.2.1.136</ecNumber>
        </recommendedName>
        <alternativeName>
            <fullName evidence="19">ADP-dependent NAD(P)HX dehydratase</fullName>
        </alternativeName>
    </domain>
    <domain>
        <recommendedName>
            <fullName evidence="19">NAD(P)H-hydrate epimerase</fullName>
            <ecNumber evidence="19">5.1.99.6</ecNumber>
        </recommendedName>
    </domain>
</protein>
<dbReference type="GO" id="GO:0110051">
    <property type="term" value="P:metabolite repair"/>
    <property type="evidence" value="ECO:0007669"/>
    <property type="project" value="TreeGrafter"/>
</dbReference>
<feature type="binding site" evidence="17">
    <location>
        <position position="443"/>
    </location>
    <ligand>
        <name>(6S)-NADPHX</name>
        <dbReference type="ChEBI" id="CHEBI:64076"/>
    </ligand>
</feature>
<dbReference type="EC" id="4.2.1.136" evidence="19"/>
<feature type="binding site" evidence="18">
    <location>
        <position position="124"/>
    </location>
    <ligand>
        <name>K(+)</name>
        <dbReference type="ChEBI" id="CHEBI:29103"/>
    </ligand>
</feature>
<evidence type="ECO:0000256" key="1">
    <source>
        <dbReference type="ARBA" id="ARBA00000013"/>
    </source>
</evidence>
<evidence type="ECO:0000256" key="7">
    <source>
        <dbReference type="ARBA" id="ARBA00022840"/>
    </source>
</evidence>
<evidence type="ECO:0000256" key="12">
    <source>
        <dbReference type="ARBA" id="ARBA00023239"/>
    </source>
</evidence>
<evidence type="ECO:0000256" key="14">
    <source>
        <dbReference type="ARBA" id="ARBA00025153"/>
    </source>
</evidence>
<proteinExistence type="inferred from homology"/>
<evidence type="ECO:0000256" key="8">
    <source>
        <dbReference type="ARBA" id="ARBA00022857"/>
    </source>
</evidence>
<feature type="binding site" evidence="18">
    <location>
        <begin position="57"/>
        <end position="61"/>
    </location>
    <ligand>
        <name>(6S)-NADPHX</name>
        <dbReference type="ChEBI" id="CHEBI:64076"/>
    </ligand>
</feature>